<reference evidence="4 5" key="1">
    <citation type="submission" date="2019-03" db="EMBL/GenBank/DDBJ databases">
        <title>Genomic Encyclopedia of Type Strains, Phase III (KMG-III): the genomes of soil and plant-associated and newly described type strains.</title>
        <authorList>
            <person name="Whitman W."/>
        </authorList>
    </citation>
    <scope>NUCLEOTIDE SEQUENCE [LARGE SCALE GENOMIC DNA]</scope>
    <source>
        <strain evidence="4 5">CGMCC 1.12801</strain>
    </source>
</reference>
<dbReference type="OrthoDB" id="836882at2"/>
<evidence type="ECO:0000313" key="5">
    <source>
        <dbReference type="Proteomes" id="UP000294752"/>
    </source>
</evidence>
<feature type="DNA-binding region" description="H-T-H motif" evidence="2">
    <location>
        <begin position="33"/>
        <end position="52"/>
    </location>
</feature>
<dbReference type="EMBL" id="SNZV01000005">
    <property type="protein sequence ID" value="TDS13143.1"/>
    <property type="molecule type" value="Genomic_DNA"/>
</dbReference>
<evidence type="ECO:0000256" key="1">
    <source>
        <dbReference type="ARBA" id="ARBA00023125"/>
    </source>
</evidence>
<dbReference type="SUPFAM" id="SSF46689">
    <property type="entry name" value="Homeodomain-like"/>
    <property type="match status" value="1"/>
</dbReference>
<evidence type="ECO:0000259" key="3">
    <source>
        <dbReference type="PROSITE" id="PS50977"/>
    </source>
</evidence>
<dbReference type="AlphaFoldDB" id="A0A4R7CX99"/>
<organism evidence="4 5">
    <name type="scientific">Sphingobacterium paludis</name>
    <dbReference type="NCBI Taxonomy" id="1476465"/>
    <lineage>
        <taxon>Bacteria</taxon>
        <taxon>Pseudomonadati</taxon>
        <taxon>Bacteroidota</taxon>
        <taxon>Sphingobacteriia</taxon>
        <taxon>Sphingobacteriales</taxon>
        <taxon>Sphingobacteriaceae</taxon>
        <taxon>Sphingobacterium</taxon>
    </lineage>
</organism>
<accession>A0A4R7CX99</accession>
<dbReference type="GO" id="GO:0003677">
    <property type="term" value="F:DNA binding"/>
    <property type="evidence" value="ECO:0007669"/>
    <property type="project" value="UniProtKB-UniRule"/>
</dbReference>
<proteinExistence type="predicted"/>
<keyword evidence="5" id="KW-1185">Reference proteome</keyword>
<feature type="domain" description="HTH tetR-type" evidence="3">
    <location>
        <begin position="10"/>
        <end position="70"/>
    </location>
</feature>
<gene>
    <name evidence="4" type="ORF">B0I21_105277</name>
</gene>
<dbReference type="RefSeq" id="WP_133640633.1">
    <property type="nucleotide sequence ID" value="NZ_SNZV01000005.1"/>
</dbReference>
<comment type="caution">
    <text evidence="4">The sequence shown here is derived from an EMBL/GenBank/DDBJ whole genome shotgun (WGS) entry which is preliminary data.</text>
</comment>
<dbReference type="PROSITE" id="PS50977">
    <property type="entry name" value="HTH_TETR_2"/>
    <property type="match status" value="1"/>
</dbReference>
<sequence length="195" mass="22262">MERKQSARALRTKQKLLDAVGHILETEGFTELKVTKIESTSGVDKKLIYFHFGDFDNLIKEYLRSKDFWLNHSAAPEKFGKEDVKGILHDQFNQIYESDLLKQMIIWELAGNNEVLKGIVTEREALGNQLIEAVNSANNFKEDATPLFALLVAGIYYLNTHARAVGTTFCGLNIKEEEDRKRVIDCISRLVDKLE</sequence>
<protein>
    <submittedName>
        <fullName evidence="4">TetR family transcriptional regulator</fullName>
    </submittedName>
</protein>
<dbReference type="InterPro" id="IPR001647">
    <property type="entry name" value="HTH_TetR"/>
</dbReference>
<dbReference type="InterPro" id="IPR009057">
    <property type="entry name" value="Homeodomain-like_sf"/>
</dbReference>
<dbReference type="Proteomes" id="UP000294752">
    <property type="component" value="Unassembled WGS sequence"/>
</dbReference>
<name>A0A4R7CX99_9SPHI</name>
<evidence type="ECO:0000256" key="2">
    <source>
        <dbReference type="PROSITE-ProRule" id="PRU00335"/>
    </source>
</evidence>
<dbReference type="Gene3D" id="1.10.357.10">
    <property type="entry name" value="Tetracycline Repressor, domain 2"/>
    <property type="match status" value="1"/>
</dbReference>
<evidence type="ECO:0000313" key="4">
    <source>
        <dbReference type="EMBL" id="TDS13143.1"/>
    </source>
</evidence>
<keyword evidence="1 2" id="KW-0238">DNA-binding</keyword>